<keyword evidence="4" id="KW-0175">Coiled coil</keyword>
<keyword evidence="3" id="KW-0067">ATP-binding</keyword>
<evidence type="ECO:0000259" key="5">
    <source>
        <dbReference type="PROSITE" id="PS50893"/>
    </source>
</evidence>
<dbReference type="GO" id="GO:0005524">
    <property type="term" value="F:ATP binding"/>
    <property type="evidence" value="ECO:0007669"/>
    <property type="project" value="UniProtKB-KW"/>
</dbReference>
<dbReference type="SUPFAM" id="SSF52540">
    <property type="entry name" value="P-loop containing nucleoside triphosphate hydrolases"/>
    <property type="match status" value="2"/>
</dbReference>
<sequence>MLQIRNVLLRRGDRILFDSINITVHPGHRVGVVGRNGAGKTTLFELIEGRLNPEEGDISIPKDWRLAWLKQSTLPSARSAIEYVIDGDHKLRQIEREIRVAETSGDNDQLANLHVEYDDAGGYHASARAGEILHGLGFVAPDFRKPHRAFSGGWQIRLNLAQTLMSPSELLLLDEPTNHLDLDATVWLERWLQRYDGTLLTIAHDRDFLDGTVNEIVHLHDTSATTYAGNYASFELQRNAELAQQASSHRKQEVERARIQRFVDRFRAKASKAKQVQSRLRALDRMPSIALLHSESPYQFSFTNPEKTSNPLVVADDSTIGYGQTPILRSLTLRLYPKDRIGILGINGAGKTTLLRGLAGELSPMNGQIVRGKHASIGYFTQQQLERLEPDATPMAKLSEIEPMQDQNARNYLGGWGFSGDDIHRPVKTFSGGEKARLALALIATQKPAILLLDEPTNHLDVEMRQALTLALQEYEGALLLVSHDRHLLRHTVDTFWLVAGGAVTHFDDDLDAYAELVKRKSAKRGPTVPNHAQERRRSKADARIRTRSLRQRRDQLDADMALLQSRLDQLTEQLANPTIYTSETTANIRALSEEHGQLKKKVATLEQSWLDIEECLEQSREP</sequence>
<dbReference type="PANTHER" id="PTHR19211:SF14">
    <property type="entry name" value="ATP-BINDING CASSETTE SUB-FAMILY F MEMBER 1"/>
    <property type="match status" value="1"/>
</dbReference>
<dbReference type="InterPro" id="IPR050611">
    <property type="entry name" value="ABCF"/>
</dbReference>
<feature type="domain" description="ABC transporter" evidence="5">
    <location>
        <begin position="2"/>
        <end position="246"/>
    </location>
</feature>
<dbReference type="InterPro" id="IPR003439">
    <property type="entry name" value="ABC_transporter-like_ATP-bd"/>
</dbReference>
<dbReference type="CDD" id="cd03221">
    <property type="entry name" value="ABCF_EF-3"/>
    <property type="match status" value="2"/>
</dbReference>
<dbReference type="InterPro" id="IPR037118">
    <property type="entry name" value="Val-tRNA_synth_C_sf"/>
</dbReference>
<dbReference type="PANTHER" id="PTHR19211">
    <property type="entry name" value="ATP-BINDING TRANSPORT PROTEIN-RELATED"/>
    <property type="match status" value="1"/>
</dbReference>
<gene>
    <name evidence="6" type="ORF">METZ01_LOCUS95972</name>
</gene>
<evidence type="ECO:0000313" key="6">
    <source>
        <dbReference type="EMBL" id="SVA43118.1"/>
    </source>
</evidence>
<dbReference type="Pfam" id="PF16326">
    <property type="entry name" value="ABC_tran_CTD"/>
    <property type="match status" value="1"/>
</dbReference>
<dbReference type="InterPro" id="IPR017871">
    <property type="entry name" value="ABC_transporter-like_CS"/>
</dbReference>
<accession>A0A381VTM0</accession>
<protein>
    <recommendedName>
        <fullName evidence="5">ABC transporter domain-containing protein</fullName>
    </recommendedName>
</protein>
<feature type="coiled-coil region" evidence="4">
    <location>
        <begin position="554"/>
        <end position="609"/>
    </location>
</feature>
<dbReference type="Pfam" id="PF00005">
    <property type="entry name" value="ABC_tran"/>
    <property type="match status" value="2"/>
</dbReference>
<dbReference type="Gene3D" id="1.10.287.380">
    <property type="entry name" value="Valyl-tRNA synthetase, C-terminal domain"/>
    <property type="match status" value="1"/>
</dbReference>
<reference evidence="6" key="1">
    <citation type="submission" date="2018-05" db="EMBL/GenBank/DDBJ databases">
        <authorList>
            <person name="Lanie J.A."/>
            <person name="Ng W.-L."/>
            <person name="Kazmierczak K.M."/>
            <person name="Andrzejewski T.M."/>
            <person name="Davidsen T.M."/>
            <person name="Wayne K.J."/>
            <person name="Tettelin H."/>
            <person name="Glass J.I."/>
            <person name="Rusch D."/>
            <person name="Podicherti R."/>
            <person name="Tsui H.-C.T."/>
            <person name="Winkler M.E."/>
        </authorList>
    </citation>
    <scope>NUCLEOTIDE SEQUENCE</scope>
</reference>
<dbReference type="PROSITE" id="PS00211">
    <property type="entry name" value="ABC_TRANSPORTER_1"/>
    <property type="match status" value="1"/>
</dbReference>
<feature type="domain" description="ABC transporter" evidence="5">
    <location>
        <begin position="313"/>
        <end position="526"/>
    </location>
</feature>
<name>A0A381VTM0_9ZZZZ</name>
<evidence type="ECO:0000256" key="4">
    <source>
        <dbReference type="SAM" id="Coils"/>
    </source>
</evidence>
<dbReference type="InterPro" id="IPR032781">
    <property type="entry name" value="ABC_tran_Xtn"/>
</dbReference>
<organism evidence="6">
    <name type="scientific">marine metagenome</name>
    <dbReference type="NCBI Taxonomy" id="408172"/>
    <lineage>
        <taxon>unclassified sequences</taxon>
        <taxon>metagenomes</taxon>
        <taxon>ecological metagenomes</taxon>
    </lineage>
</organism>
<dbReference type="GO" id="GO:0016887">
    <property type="term" value="F:ATP hydrolysis activity"/>
    <property type="evidence" value="ECO:0007669"/>
    <property type="project" value="InterPro"/>
</dbReference>
<evidence type="ECO:0000256" key="2">
    <source>
        <dbReference type="ARBA" id="ARBA00022741"/>
    </source>
</evidence>
<proteinExistence type="predicted"/>
<evidence type="ECO:0000256" key="1">
    <source>
        <dbReference type="ARBA" id="ARBA00022737"/>
    </source>
</evidence>
<dbReference type="InterPro" id="IPR003593">
    <property type="entry name" value="AAA+_ATPase"/>
</dbReference>
<keyword evidence="2" id="KW-0547">Nucleotide-binding</keyword>
<dbReference type="EMBL" id="UINC01009623">
    <property type="protein sequence ID" value="SVA43118.1"/>
    <property type="molecule type" value="Genomic_DNA"/>
</dbReference>
<dbReference type="Gene3D" id="3.40.50.300">
    <property type="entry name" value="P-loop containing nucleotide triphosphate hydrolases"/>
    <property type="match status" value="2"/>
</dbReference>
<keyword evidence="1" id="KW-0677">Repeat</keyword>
<dbReference type="PROSITE" id="PS50893">
    <property type="entry name" value="ABC_TRANSPORTER_2"/>
    <property type="match status" value="2"/>
</dbReference>
<dbReference type="InterPro" id="IPR032524">
    <property type="entry name" value="ABC_tran_C"/>
</dbReference>
<dbReference type="SMART" id="SM00382">
    <property type="entry name" value="AAA"/>
    <property type="match status" value="2"/>
</dbReference>
<dbReference type="AlphaFoldDB" id="A0A381VTM0"/>
<dbReference type="FunFam" id="3.40.50.300:FF:002053">
    <property type="entry name" value="ABC transporter ATP-binding protein"/>
    <property type="match status" value="1"/>
</dbReference>
<dbReference type="FunFam" id="3.40.50.300:FF:000011">
    <property type="entry name" value="Putative ABC transporter ATP-binding component"/>
    <property type="match status" value="1"/>
</dbReference>
<dbReference type="InterPro" id="IPR027417">
    <property type="entry name" value="P-loop_NTPase"/>
</dbReference>
<dbReference type="GO" id="GO:0003677">
    <property type="term" value="F:DNA binding"/>
    <property type="evidence" value="ECO:0007669"/>
    <property type="project" value="InterPro"/>
</dbReference>
<dbReference type="Pfam" id="PF12848">
    <property type="entry name" value="ABC_tran_Xtn"/>
    <property type="match status" value="1"/>
</dbReference>
<evidence type="ECO:0000256" key="3">
    <source>
        <dbReference type="ARBA" id="ARBA00022840"/>
    </source>
</evidence>